<protein>
    <recommendedName>
        <fullName evidence="8">Benzoate 4-monooxygenase cytochrome P450</fullName>
    </recommendedName>
</protein>
<evidence type="ECO:0000313" key="6">
    <source>
        <dbReference type="EMBL" id="KIW12109.1"/>
    </source>
</evidence>
<keyword evidence="5" id="KW-0349">Heme</keyword>
<dbReference type="EMBL" id="KN847498">
    <property type="protein sequence ID" value="KIW12109.1"/>
    <property type="molecule type" value="Genomic_DNA"/>
</dbReference>
<dbReference type="InterPro" id="IPR001128">
    <property type="entry name" value="Cyt_P450"/>
</dbReference>
<dbReference type="VEuPathDB" id="FungiDB:PV08_09383"/>
<dbReference type="Gene3D" id="1.10.630.10">
    <property type="entry name" value="Cytochrome P450"/>
    <property type="match status" value="1"/>
</dbReference>
<keyword evidence="4 5" id="KW-0408">Iron</keyword>
<dbReference type="GeneID" id="27336466"/>
<accession>A0A0D2BLQ9</accession>
<gene>
    <name evidence="6" type="ORF">PV08_09383</name>
</gene>
<comment type="cofactor">
    <cofactor evidence="1 5">
        <name>heme</name>
        <dbReference type="ChEBI" id="CHEBI:30413"/>
    </cofactor>
</comment>
<proteinExistence type="inferred from homology"/>
<dbReference type="PRINTS" id="PR00465">
    <property type="entry name" value="EP450IV"/>
</dbReference>
<keyword evidence="3 5" id="KW-0479">Metal-binding</keyword>
<keyword evidence="7" id="KW-1185">Reference proteome</keyword>
<dbReference type="SUPFAM" id="SSF48264">
    <property type="entry name" value="Cytochrome P450"/>
    <property type="match status" value="1"/>
</dbReference>
<dbReference type="PANTHER" id="PTHR24305">
    <property type="entry name" value="CYTOCHROME P450"/>
    <property type="match status" value="1"/>
</dbReference>
<organism evidence="6 7">
    <name type="scientific">Exophiala spinifera</name>
    <dbReference type="NCBI Taxonomy" id="91928"/>
    <lineage>
        <taxon>Eukaryota</taxon>
        <taxon>Fungi</taxon>
        <taxon>Dikarya</taxon>
        <taxon>Ascomycota</taxon>
        <taxon>Pezizomycotina</taxon>
        <taxon>Eurotiomycetes</taxon>
        <taxon>Chaetothyriomycetidae</taxon>
        <taxon>Chaetothyriales</taxon>
        <taxon>Herpotrichiellaceae</taxon>
        <taxon>Exophiala</taxon>
    </lineage>
</organism>
<dbReference type="GO" id="GO:0004497">
    <property type="term" value="F:monooxygenase activity"/>
    <property type="evidence" value="ECO:0007669"/>
    <property type="project" value="InterPro"/>
</dbReference>
<feature type="binding site" description="axial binding residue" evidence="5">
    <location>
        <position position="467"/>
    </location>
    <ligand>
        <name>heme</name>
        <dbReference type="ChEBI" id="CHEBI:30413"/>
    </ligand>
    <ligandPart>
        <name>Fe</name>
        <dbReference type="ChEBI" id="CHEBI:18248"/>
    </ligandPart>
</feature>
<dbReference type="STRING" id="91928.A0A0D2BLQ9"/>
<comment type="similarity">
    <text evidence="2">Belongs to the cytochrome P450 family.</text>
</comment>
<dbReference type="GO" id="GO:0005506">
    <property type="term" value="F:iron ion binding"/>
    <property type="evidence" value="ECO:0007669"/>
    <property type="project" value="InterPro"/>
</dbReference>
<dbReference type="InterPro" id="IPR002403">
    <property type="entry name" value="Cyt_P450_E_grp-IV"/>
</dbReference>
<dbReference type="PANTHER" id="PTHR24305:SF164">
    <property type="entry name" value="P450, PUTATIVE (EUROFUNG)-RELATED"/>
    <property type="match status" value="1"/>
</dbReference>
<dbReference type="Pfam" id="PF00067">
    <property type="entry name" value="p450"/>
    <property type="match status" value="1"/>
</dbReference>
<dbReference type="InterPro" id="IPR050121">
    <property type="entry name" value="Cytochrome_P450_monoxygenase"/>
</dbReference>
<dbReference type="OrthoDB" id="1470350at2759"/>
<reference evidence="6 7" key="1">
    <citation type="submission" date="2015-01" db="EMBL/GenBank/DDBJ databases">
        <title>The Genome Sequence of Exophiala spinifera CBS89968.</title>
        <authorList>
            <consortium name="The Broad Institute Genomics Platform"/>
            <person name="Cuomo C."/>
            <person name="de Hoog S."/>
            <person name="Gorbushina A."/>
            <person name="Stielow B."/>
            <person name="Teixiera M."/>
            <person name="Abouelleil A."/>
            <person name="Chapman S.B."/>
            <person name="Priest M."/>
            <person name="Young S.K."/>
            <person name="Wortman J."/>
            <person name="Nusbaum C."/>
            <person name="Birren B."/>
        </authorList>
    </citation>
    <scope>NUCLEOTIDE SEQUENCE [LARGE SCALE GENOMIC DNA]</scope>
    <source>
        <strain evidence="6 7">CBS 89968</strain>
    </source>
</reference>
<dbReference type="GO" id="GO:0016705">
    <property type="term" value="F:oxidoreductase activity, acting on paired donors, with incorporation or reduction of molecular oxygen"/>
    <property type="evidence" value="ECO:0007669"/>
    <property type="project" value="InterPro"/>
</dbReference>
<dbReference type="InterPro" id="IPR036396">
    <property type="entry name" value="Cyt_P450_sf"/>
</dbReference>
<sequence>MLSSTTLLCVLGLVALAFYKVILEPLTLSPLSKISGPKLWALTSIRLSLEDWKGTRTVTIGKLHEKYGTVVRIGPREVSFNSTSAVRSIYGAGSGFERPPFYYGIFDVYGTANLFSFRGVRPHSERKRLLAQAFSKGAILKGHAAEMIERNVTNYLRLIESHGGHSVETFTTLHYFSLDTISHFIFGSDFGGTSCLTGNKEHQGLLDDIFDPARRRLIWCAMNFPKVTTWLYSRTKTTERLLAPFLPMKKPSTFTGVRVYAFNSWKRFHAASAESKLSPTTTRSIMGLLWKRHESVKGSDGLSDMDIASECADEFLAGVDTTSDSAMFLIWALSKPENKRFQERLAQEVLSIPPEALDHDGVPRVEVVDKLPFLDAVIKETLRMYAPIPASEPRTSPVDTVIDGYKIPAGTIVGVAPYYLHYRSDIFPDPRKFNPERWLLENDKVSDDQMAEMKRAYWPFASGARMCIGMHLALAEITTLVAAVYREYATTIPTQFLDATPGITSRFELFHDELQSRVLEHTSYIDFTKRR</sequence>
<dbReference type="AlphaFoldDB" id="A0A0D2BLQ9"/>
<evidence type="ECO:0000256" key="5">
    <source>
        <dbReference type="PIRSR" id="PIRSR602403-1"/>
    </source>
</evidence>
<dbReference type="CDD" id="cd11059">
    <property type="entry name" value="CYP_fungal"/>
    <property type="match status" value="1"/>
</dbReference>
<dbReference type="Proteomes" id="UP000053328">
    <property type="component" value="Unassembled WGS sequence"/>
</dbReference>
<dbReference type="GO" id="GO:0020037">
    <property type="term" value="F:heme binding"/>
    <property type="evidence" value="ECO:0007669"/>
    <property type="project" value="InterPro"/>
</dbReference>
<evidence type="ECO:0000256" key="4">
    <source>
        <dbReference type="ARBA" id="ARBA00023004"/>
    </source>
</evidence>
<evidence type="ECO:0000313" key="7">
    <source>
        <dbReference type="Proteomes" id="UP000053328"/>
    </source>
</evidence>
<evidence type="ECO:0000256" key="1">
    <source>
        <dbReference type="ARBA" id="ARBA00001971"/>
    </source>
</evidence>
<name>A0A0D2BLQ9_9EURO</name>
<dbReference type="RefSeq" id="XP_016232325.1">
    <property type="nucleotide sequence ID" value="XM_016383702.1"/>
</dbReference>
<evidence type="ECO:0000256" key="3">
    <source>
        <dbReference type="ARBA" id="ARBA00022723"/>
    </source>
</evidence>
<dbReference type="HOGENOM" id="CLU_001570_14_2_1"/>
<dbReference type="PRINTS" id="PR00385">
    <property type="entry name" value="P450"/>
</dbReference>
<evidence type="ECO:0000256" key="2">
    <source>
        <dbReference type="ARBA" id="ARBA00010617"/>
    </source>
</evidence>
<evidence type="ECO:0008006" key="8">
    <source>
        <dbReference type="Google" id="ProtNLM"/>
    </source>
</evidence>